<evidence type="ECO:0000313" key="8">
    <source>
        <dbReference type="EMBL" id="KDP20195.1"/>
    </source>
</evidence>
<evidence type="ECO:0000256" key="5">
    <source>
        <dbReference type="ARBA" id="ARBA00047606"/>
    </source>
</evidence>
<evidence type="ECO:0000256" key="2">
    <source>
        <dbReference type="ARBA" id="ARBA00009995"/>
    </source>
</evidence>
<dbReference type="AlphaFoldDB" id="A0A067JJP3"/>
<evidence type="ECO:0000256" key="7">
    <source>
        <dbReference type="RuleBase" id="RU362057"/>
    </source>
</evidence>
<dbReference type="FunFam" id="3.40.50.2000:FF:000064">
    <property type="entry name" value="Glycosyltransferase"/>
    <property type="match status" value="1"/>
</dbReference>
<dbReference type="PANTHER" id="PTHR48047:SF61">
    <property type="entry name" value="OS04G0273600 PROTEIN"/>
    <property type="match status" value="1"/>
</dbReference>
<keyword evidence="9" id="KW-1185">Reference proteome</keyword>
<name>A0A067JJP3_JATCU</name>
<dbReference type="Pfam" id="PF00201">
    <property type="entry name" value="UDPGT"/>
    <property type="match status" value="1"/>
</dbReference>
<dbReference type="CDD" id="cd03784">
    <property type="entry name" value="GT1_Gtf-like"/>
    <property type="match status" value="1"/>
</dbReference>
<evidence type="ECO:0000256" key="3">
    <source>
        <dbReference type="ARBA" id="ARBA00022676"/>
    </source>
</evidence>
<dbReference type="GO" id="GO:0009718">
    <property type="term" value="P:anthocyanin-containing compound biosynthetic process"/>
    <property type="evidence" value="ECO:0007669"/>
    <property type="project" value="UniProtKB-UniPathway"/>
</dbReference>
<gene>
    <name evidence="8" type="ORF">JCGZ_07915</name>
</gene>
<dbReference type="OrthoDB" id="5835829at2759"/>
<evidence type="ECO:0000313" key="9">
    <source>
        <dbReference type="Proteomes" id="UP000027138"/>
    </source>
</evidence>
<dbReference type="InterPro" id="IPR002213">
    <property type="entry name" value="UDP_glucos_trans"/>
</dbReference>
<evidence type="ECO:0000256" key="4">
    <source>
        <dbReference type="ARBA" id="ARBA00022679"/>
    </source>
</evidence>
<dbReference type="PANTHER" id="PTHR48047">
    <property type="entry name" value="GLYCOSYLTRANSFERASE"/>
    <property type="match status" value="1"/>
</dbReference>
<evidence type="ECO:0000256" key="1">
    <source>
        <dbReference type="ARBA" id="ARBA00004935"/>
    </source>
</evidence>
<sequence length="491" mass="55257">MAPRKESIVLFPFMAQGHIIPFLALALHIQKTKVYNIILVNTPFNIRKLRSSLPPSSSIRLLELPFDSSDHGLPPNTENTDVLSYPHIIRLLHASTCLETGFRNLIKDITNKQEEEPPLCVIADIFFGWTATVCKELGVFHAVFSGAGGFGLACYYSVWLSLPHRNTKSDEFELQDFKEASKIHLTQLPLSISEADGTDSWSLFQKKNLPAWVDSNGILFNTVEEFDRVGLSYFKRKLNRPAWAIGPILLPTENRTHAGKEADISPDLCKKWLDNKPINSVLYVSFGSHNTISASQMMQLALALEASSKNFIWVVRPPIGFDINSEFRGKEWLPLGFEERVKESGKGLLVHKWAAQVEILSHRSVCAFLSHCGWNSVLEALNCGVPLIGWAMAGEQFFNVKFLEEELGVCVEVARGKTCEVRYEDIKGKIELVMNETEKGKEMRKKAFEVKEMINDAMNDKDGLKGSSVKALDDFFQAAMSMREKTGKEKR</sequence>
<dbReference type="UniPathway" id="UPA00009"/>
<dbReference type="PROSITE" id="PS00375">
    <property type="entry name" value="UDPGT"/>
    <property type="match status" value="1"/>
</dbReference>
<dbReference type="FunFam" id="3.40.50.2000:FF:000103">
    <property type="entry name" value="Glycosyltransferase"/>
    <property type="match status" value="1"/>
</dbReference>
<comment type="similarity">
    <text evidence="2 6">Belongs to the UDP-glycosyltransferase family.</text>
</comment>
<reference evidence="8 9" key="1">
    <citation type="journal article" date="2014" name="PLoS ONE">
        <title>Global Analysis of Gene Expression Profiles in Physic Nut (Jatropha curcas L.) Seedlings Exposed to Salt Stress.</title>
        <authorList>
            <person name="Zhang L."/>
            <person name="Zhang C."/>
            <person name="Wu P."/>
            <person name="Chen Y."/>
            <person name="Li M."/>
            <person name="Jiang H."/>
            <person name="Wu G."/>
        </authorList>
    </citation>
    <scope>NUCLEOTIDE SEQUENCE [LARGE SCALE GENOMIC DNA]</scope>
    <source>
        <strain evidence="9">cv. GZQX0401</strain>
        <tissue evidence="8">Young leaves</tissue>
    </source>
</reference>
<dbReference type="EC" id="2.4.1.-" evidence="7"/>
<keyword evidence="4 6" id="KW-0808">Transferase</keyword>
<proteinExistence type="inferred from homology"/>
<protein>
    <recommendedName>
        <fullName evidence="7">Glycosyltransferase</fullName>
        <ecNumber evidence="7">2.4.1.-</ecNumber>
    </recommendedName>
</protein>
<evidence type="ECO:0000256" key="6">
    <source>
        <dbReference type="RuleBase" id="RU003718"/>
    </source>
</evidence>
<dbReference type="InterPro" id="IPR035595">
    <property type="entry name" value="UDP_glycos_trans_CS"/>
</dbReference>
<dbReference type="Proteomes" id="UP000027138">
    <property type="component" value="Unassembled WGS sequence"/>
</dbReference>
<comment type="catalytic activity">
    <reaction evidence="5">
        <text>an anthocyanidin + UDP-alpha-D-glucose + H(+) = an anthocyanidin 3-O-beta-D-glucoside + UDP</text>
        <dbReference type="Rhea" id="RHEA:20093"/>
        <dbReference type="ChEBI" id="CHEBI:15378"/>
        <dbReference type="ChEBI" id="CHEBI:16307"/>
        <dbReference type="ChEBI" id="CHEBI:58223"/>
        <dbReference type="ChEBI" id="CHEBI:58885"/>
        <dbReference type="ChEBI" id="CHEBI:143576"/>
        <dbReference type="EC" id="2.4.1.115"/>
    </reaction>
</comment>
<dbReference type="GO" id="GO:0047213">
    <property type="term" value="F:anthocyanidin 3-O-glucosyltransferase activity"/>
    <property type="evidence" value="ECO:0007669"/>
    <property type="project" value="UniProtKB-EC"/>
</dbReference>
<organism evidence="8 9">
    <name type="scientific">Jatropha curcas</name>
    <name type="common">Barbados nut</name>
    <dbReference type="NCBI Taxonomy" id="180498"/>
    <lineage>
        <taxon>Eukaryota</taxon>
        <taxon>Viridiplantae</taxon>
        <taxon>Streptophyta</taxon>
        <taxon>Embryophyta</taxon>
        <taxon>Tracheophyta</taxon>
        <taxon>Spermatophyta</taxon>
        <taxon>Magnoliopsida</taxon>
        <taxon>eudicotyledons</taxon>
        <taxon>Gunneridae</taxon>
        <taxon>Pentapetalae</taxon>
        <taxon>rosids</taxon>
        <taxon>fabids</taxon>
        <taxon>Malpighiales</taxon>
        <taxon>Euphorbiaceae</taxon>
        <taxon>Crotonoideae</taxon>
        <taxon>Jatropheae</taxon>
        <taxon>Jatropha</taxon>
    </lineage>
</organism>
<keyword evidence="3 6" id="KW-0328">Glycosyltransferase</keyword>
<comment type="pathway">
    <text evidence="1">Pigment biosynthesis; anthocyanin biosynthesis.</text>
</comment>
<accession>A0A067JJP3</accession>
<dbReference type="EMBL" id="KK917193">
    <property type="protein sequence ID" value="KDP20195.1"/>
    <property type="molecule type" value="Genomic_DNA"/>
</dbReference>
<dbReference type="Gene3D" id="3.40.50.2000">
    <property type="entry name" value="Glycogen Phosphorylase B"/>
    <property type="match status" value="2"/>
</dbReference>
<dbReference type="SUPFAM" id="SSF53756">
    <property type="entry name" value="UDP-Glycosyltransferase/glycogen phosphorylase"/>
    <property type="match status" value="1"/>
</dbReference>